<organism evidence="3 4">
    <name type="scientific">Kocuria rosea subsp. polaris</name>
    <dbReference type="NCBI Taxonomy" id="136273"/>
    <lineage>
        <taxon>Bacteria</taxon>
        <taxon>Bacillati</taxon>
        <taxon>Actinomycetota</taxon>
        <taxon>Actinomycetes</taxon>
        <taxon>Micrococcales</taxon>
        <taxon>Micrococcaceae</taxon>
        <taxon>Kocuria</taxon>
    </lineage>
</organism>
<proteinExistence type="predicted"/>
<dbReference type="Gene3D" id="1.10.510.10">
    <property type="entry name" value="Transferase(Phosphotransferase) domain 1"/>
    <property type="match status" value="1"/>
</dbReference>
<feature type="region of interest" description="Disordered" evidence="1">
    <location>
        <begin position="364"/>
        <end position="397"/>
    </location>
</feature>
<feature type="compositionally biased region" description="Basic and acidic residues" evidence="1">
    <location>
        <begin position="1"/>
        <end position="14"/>
    </location>
</feature>
<dbReference type="InterPro" id="IPR011009">
    <property type="entry name" value="Kinase-like_dom_sf"/>
</dbReference>
<dbReference type="EMBL" id="LQBK01000009">
    <property type="protein sequence ID" value="KUG60925.1"/>
    <property type="molecule type" value="Genomic_DNA"/>
</dbReference>
<feature type="region of interest" description="Disordered" evidence="1">
    <location>
        <begin position="1"/>
        <end position="62"/>
    </location>
</feature>
<dbReference type="GO" id="GO:0004672">
    <property type="term" value="F:protein kinase activity"/>
    <property type="evidence" value="ECO:0007669"/>
    <property type="project" value="InterPro"/>
</dbReference>
<dbReference type="Proteomes" id="UP000053512">
    <property type="component" value="Unassembled WGS sequence"/>
</dbReference>
<evidence type="ECO:0000313" key="3">
    <source>
        <dbReference type="EMBL" id="KUG60925.1"/>
    </source>
</evidence>
<evidence type="ECO:0000259" key="2">
    <source>
        <dbReference type="SMART" id="SM00220"/>
    </source>
</evidence>
<feature type="compositionally biased region" description="Gly residues" evidence="1">
    <location>
        <begin position="374"/>
        <end position="388"/>
    </location>
</feature>
<dbReference type="OrthoDB" id="3778994at2"/>
<feature type="compositionally biased region" description="Low complexity" evidence="1">
    <location>
        <begin position="364"/>
        <end position="373"/>
    </location>
</feature>
<dbReference type="AlphaFoldDB" id="A0A0W8ILQ8"/>
<dbReference type="InterPro" id="IPR000719">
    <property type="entry name" value="Prot_kinase_dom"/>
</dbReference>
<accession>A0A0W8ILQ8</accession>
<feature type="compositionally biased region" description="Basic and acidic residues" evidence="1">
    <location>
        <begin position="529"/>
        <end position="546"/>
    </location>
</feature>
<dbReference type="GO" id="GO:0005524">
    <property type="term" value="F:ATP binding"/>
    <property type="evidence" value="ECO:0007669"/>
    <property type="project" value="InterPro"/>
</dbReference>
<dbReference type="SUPFAM" id="SSF56112">
    <property type="entry name" value="Protein kinase-like (PK-like)"/>
    <property type="match status" value="1"/>
</dbReference>
<evidence type="ECO:0000256" key="1">
    <source>
        <dbReference type="SAM" id="MobiDB-lite"/>
    </source>
</evidence>
<feature type="compositionally biased region" description="Low complexity" evidence="1">
    <location>
        <begin position="20"/>
        <end position="29"/>
    </location>
</feature>
<dbReference type="RefSeq" id="WP_058873694.1">
    <property type="nucleotide sequence ID" value="NZ_LQBK01000009.1"/>
</dbReference>
<evidence type="ECO:0000313" key="4">
    <source>
        <dbReference type="Proteomes" id="UP000053512"/>
    </source>
</evidence>
<feature type="region of interest" description="Disordered" evidence="1">
    <location>
        <begin position="281"/>
        <end position="302"/>
    </location>
</feature>
<feature type="domain" description="Protein kinase" evidence="2">
    <location>
        <begin position="60"/>
        <end position="279"/>
    </location>
</feature>
<dbReference type="SMART" id="SM00220">
    <property type="entry name" value="S_TKc"/>
    <property type="match status" value="1"/>
</dbReference>
<reference evidence="4" key="1">
    <citation type="submission" date="2015-12" db="EMBL/GenBank/DDBJ databases">
        <authorList>
            <person name="Nair G.R."/>
            <person name="Kaur G."/>
            <person name="Mayilraj S."/>
        </authorList>
    </citation>
    <scope>NUCLEOTIDE SEQUENCE [LARGE SCALE GENOMIC DNA]</scope>
    <source>
        <strain evidence="4">CD08_4</strain>
    </source>
</reference>
<feature type="region of interest" description="Disordered" evidence="1">
    <location>
        <begin position="518"/>
        <end position="546"/>
    </location>
</feature>
<comment type="caution">
    <text evidence="3">The sequence shown here is derived from an EMBL/GenBank/DDBJ whole genome shotgun (WGS) entry which is preliminary data.</text>
</comment>
<name>A0A0W8ILQ8_KOCRO</name>
<gene>
    <name evidence="3" type="ORF">AVL61_09900</name>
</gene>
<sequence length="546" mass="54760">MDQRPAAHGGHHEITPAPPASARARLAAAVRDDRAHGRPGPSGGAPAEDTPPRLPPEDGLEPVRRLGARSWLVREARSGEHFVLRPCPEEPGPEPDRSRAAALSLAVALAGREDPCLVAVRGLLGPAAAPVGLVEDFVAGGSLADRLAERGRLEPAEAAAVLRDAATGLAALHALGRCHGELSARQVLLLRTTAATDGAGLRAAVRAGTGGGSPAEDVRALGAVGWAALTGRAPARQARHVPLALLCPGAPAGLVRAVEAALQSDPSARPTAAELAGLLVRDGEPTPRGPGSPAAGPARPRAGRRRAVLAVALLLAAGSAALLLSGDGDPFPATTAGPAVGPDPAVSLARAGWSVPLRSLGPGPLAPGSLAPGPTGGAGPGAGPGGGTRQDPADVTDPRKALRVLVARRGEALRTGDARLLEEVYAAGSETAAADRDTIARGAGVFSALELEVGSIHEAPAGSSRPGTVALVAEVRVEGYPGEPGAAPSVVPAGDGWVQTVLVVLAEGEHGWRLTGVEAVAGPTVPPDPEQREPARRDPARQDPRG</sequence>
<feature type="compositionally biased region" description="Low complexity" evidence="1">
    <location>
        <begin position="289"/>
        <end position="300"/>
    </location>
</feature>
<protein>
    <recommendedName>
        <fullName evidence="2">Protein kinase domain-containing protein</fullName>
    </recommendedName>
</protein>